<reference evidence="5" key="3">
    <citation type="submission" date="2025-09" db="UniProtKB">
        <authorList>
            <consortium name="Ensembl"/>
        </authorList>
    </citation>
    <scope>IDENTIFICATION</scope>
</reference>
<evidence type="ECO:0000256" key="4">
    <source>
        <dbReference type="SAM" id="MobiDB-lite"/>
    </source>
</evidence>
<dbReference type="GeneTree" id="ENSGT00940000163025"/>
<evidence type="ECO:0000256" key="2">
    <source>
        <dbReference type="ARBA" id="ARBA00023043"/>
    </source>
</evidence>
<keyword evidence="2 3" id="KW-0040">ANK repeat</keyword>
<feature type="repeat" description="ANK" evidence="3">
    <location>
        <begin position="84"/>
        <end position="116"/>
    </location>
</feature>
<protein>
    <submittedName>
        <fullName evidence="5">Uncharacterized protein</fullName>
    </submittedName>
</protein>
<keyword evidence="6" id="KW-1185">Reference proteome</keyword>
<dbReference type="GO" id="GO:0045087">
    <property type="term" value="P:innate immune response"/>
    <property type="evidence" value="ECO:0007669"/>
    <property type="project" value="TreeGrafter"/>
</dbReference>
<dbReference type="PROSITE" id="PS50297">
    <property type="entry name" value="ANK_REP_REGION"/>
    <property type="match status" value="1"/>
</dbReference>
<organism evidence="5 6">
    <name type="scientific">Hucho hucho</name>
    <name type="common">huchen</name>
    <dbReference type="NCBI Taxonomy" id="62062"/>
    <lineage>
        <taxon>Eukaryota</taxon>
        <taxon>Metazoa</taxon>
        <taxon>Chordata</taxon>
        <taxon>Craniata</taxon>
        <taxon>Vertebrata</taxon>
        <taxon>Euteleostomi</taxon>
        <taxon>Actinopterygii</taxon>
        <taxon>Neopterygii</taxon>
        <taxon>Teleostei</taxon>
        <taxon>Protacanthopterygii</taxon>
        <taxon>Salmoniformes</taxon>
        <taxon>Salmonidae</taxon>
        <taxon>Salmoninae</taxon>
        <taxon>Hucho</taxon>
    </lineage>
</organism>
<dbReference type="InterPro" id="IPR002110">
    <property type="entry name" value="Ankyrin_rpt"/>
</dbReference>
<evidence type="ECO:0000256" key="3">
    <source>
        <dbReference type="PROSITE-ProRule" id="PRU00023"/>
    </source>
</evidence>
<accession>A0A4W5K4K7</accession>
<dbReference type="SMART" id="SM00248">
    <property type="entry name" value="ANK"/>
    <property type="match status" value="3"/>
</dbReference>
<feature type="compositionally biased region" description="Basic and acidic residues" evidence="4">
    <location>
        <begin position="181"/>
        <end position="196"/>
    </location>
</feature>
<dbReference type="STRING" id="62062.ENSHHUP00000010797"/>
<reference evidence="5" key="2">
    <citation type="submission" date="2025-08" db="UniProtKB">
        <authorList>
            <consortium name="Ensembl"/>
        </authorList>
    </citation>
    <scope>IDENTIFICATION</scope>
</reference>
<dbReference type="InterPro" id="IPR036770">
    <property type="entry name" value="Ankyrin_rpt-contain_sf"/>
</dbReference>
<dbReference type="Proteomes" id="UP000314982">
    <property type="component" value="Unassembled WGS sequence"/>
</dbReference>
<dbReference type="AlphaFoldDB" id="A0A4W5K4K7"/>
<dbReference type="PROSITE" id="PS50088">
    <property type="entry name" value="ANK_REPEAT"/>
    <property type="match status" value="1"/>
</dbReference>
<dbReference type="SUPFAM" id="SSF48403">
    <property type="entry name" value="Ankyrin repeat"/>
    <property type="match status" value="1"/>
</dbReference>
<proteinExistence type="predicted"/>
<evidence type="ECO:0000313" key="6">
    <source>
        <dbReference type="Proteomes" id="UP000314982"/>
    </source>
</evidence>
<reference evidence="6" key="1">
    <citation type="submission" date="2018-06" db="EMBL/GenBank/DDBJ databases">
        <title>Genome assembly of Danube salmon.</title>
        <authorList>
            <person name="Macqueen D.J."/>
            <person name="Gundappa M.K."/>
        </authorList>
    </citation>
    <scope>NUCLEOTIDE SEQUENCE [LARGE SCALE GENOMIC DNA]</scope>
</reference>
<feature type="region of interest" description="Disordered" evidence="4">
    <location>
        <begin position="478"/>
        <end position="518"/>
    </location>
</feature>
<name>A0A4W5K4K7_9TELE</name>
<dbReference type="Ensembl" id="ENSHHUT00000011141.1">
    <property type="protein sequence ID" value="ENSHHUP00000010797.1"/>
    <property type="gene ID" value="ENSHHUG00000006610.1"/>
</dbReference>
<evidence type="ECO:0000313" key="5">
    <source>
        <dbReference type="Ensembl" id="ENSHHUP00000010797.1"/>
    </source>
</evidence>
<dbReference type="Pfam" id="PF12796">
    <property type="entry name" value="Ank_2"/>
    <property type="match status" value="1"/>
</dbReference>
<dbReference type="PANTHER" id="PTHR23206">
    <property type="entry name" value="MASK PROTEIN"/>
    <property type="match status" value="1"/>
</dbReference>
<keyword evidence="1" id="KW-0677">Repeat</keyword>
<dbReference type="GO" id="GO:0005737">
    <property type="term" value="C:cytoplasm"/>
    <property type="evidence" value="ECO:0007669"/>
    <property type="project" value="TreeGrafter"/>
</dbReference>
<dbReference type="InterPro" id="IPR051631">
    <property type="entry name" value="Ankyrin-KH/SAM_domain"/>
</dbReference>
<feature type="region of interest" description="Disordered" evidence="4">
    <location>
        <begin position="181"/>
        <end position="200"/>
    </location>
</feature>
<dbReference type="PANTHER" id="PTHR23206:SF7">
    <property type="entry name" value="PROTEIN KINASE DOMAIN-CONTAINING PROTEIN"/>
    <property type="match status" value="1"/>
</dbReference>
<sequence>MLKLPEKSSGQTGTRILLEAMSNDKVHLARFILDALDGKIIDSKTEGAQTPLISSVLLPECQTRSKFIEMLLHRGANVNCQDESGRTALSYACEKGYLDAVKILVRNNADPEMVDAWGNTALMYAAVAGHSPVVGFLVRAFKRLGLQIDRQNKVGNSAVEVAKFLGHTDCFYALTSNSKKTRENDVGGQKDGHSHVSSDCNVNEEKLERRLLDPIKTPDVLQACPQSDSLTSVDETWLLRRSGRRRNSLILKSRLQSMDSIEEFEREIDIPTFPQELVFSGVLTPKPPPRSNNLQTCPKPKTICVITKPGEKFTSSDNHLPPLTRGSEHLNHMSVLYSPRPAKNHLKTTKSCVSISAPIASSSSRLGILLTPITGNKGKDEWDNDKLKTGPDFSVRRFDDSYYQKRCSLPTSILSPAPPDRSKMPLHKTKTMWRNVSPTANTEIPDFTPPVASSSTTFAVLGNKLFRRFTFPAFKQSGKEAQEGACGGDPASGSPRGMPRSETFPLSTRHPQVGSKPSIDSISAVKCEFDFNFKTAHSS</sequence>
<dbReference type="Gene3D" id="1.25.40.20">
    <property type="entry name" value="Ankyrin repeat-containing domain"/>
    <property type="match status" value="1"/>
</dbReference>
<evidence type="ECO:0000256" key="1">
    <source>
        <dbReference type="ARBA" id="ARBA00022737"/>
    </source>
</evidence>